<reference evidence="2 3" key="1">
    <citation type="journal article" date="2011" name="Nature">
        <title>A high-resolution map of human evolutionary constraint using 29 mammals.</title>
        <authorList>
            <person name="Lindblad-Toh K."/>
            <person name="Garber M."/>
            <person name="Zuk O."/>
            <person name="Lin M.F."/>
            <person name="Parker B.J."/>
            <person name="Washietl S."/>
            <person name="Kheradpour P."/>
            <person name="Ernst J."/>
            <person name="Jordan G."/>
            <person name="Mauceli E."/>
            <person name="Ward L.D."/>
            <person name="Lowe C.B."/>
            <person name="Holloway A.K."/>
            <person name="Clamp M."/>
            <person name="Gnerre S."/>
            <person name="Alfoldi J."/>
            <person name="Beal K."/>
            <person name="Chang J."/>
            <person name="Clawson H."/>
            <person name="Cuff J."/>
            <person name="Di Palma F."/>
            <person name="Fitzgerald S."/>
            <person name="Flicek P."/>
            <person name="Guttman M."/>
            <person name="Hubisz M.J."/>
            <person name="Jaffe D.B."/>
            <person name="Jungreis I."/>
            <person name="Kent W.J."/>
            <person name="Kostka D."/>
            <person name="Lara M."/>
            <person name="Martins A.L."/>
            <person name="Massingham T."/>
            <person name="Moltke I."/>
            <person name="Raney B.J."/>
            <person name="Rasmussen M.D."/>
            <person name="Robinson J."/>
            <person name="Stark A."/>
            <person name="Vilella A.J."/>
            <person name="Wen J."/>
            <person name="Xie X."/>
            <person name="Zody M.C."/>
            <person name="Baldwin J."/>
            <person name="Bloom T."/>
            <person name="Chin C.W."/>
            <person name="Heiman D."/>
            <person name="Nicol R."/>
            <person name="Nusbaum C."/>
            <person name="Young S."/>
            <person name="Wilkinson J."/>
            <person name="Worley K.C."/>
            <person name="Kovar C.L."/>
            <person name="Muzny D.M."/>
            <person name="Gibbs R.A."/>
            <person name="Cree A."/>
            <person name="Dihn H.H."/>
            <person name="Fowler G."/>
            <person name="Jhangiani S."/>
            <person name="Joshi V."/>
            <person name="Lee S."/>
            <person name="Lewis L.R."/>
            <person name="Nazareth L.V."/>
            <person name="Okwuonu G."/>
            <person name="Santibanez J."/>
            <person name="Warren W.C."/>
            <person name="Mardis E.R."/>
            <person name="Weinstock G.M."/>
            <person name="Wilson R.K."/>
            <person name="Delehaunty K."/>
            <person name="Dooling D."/>
            <person name="Fronik C."/>
            <person name="Fulton L."/>
            <person name="Fulton B."/>
            <person name="Graves T."/>
            <person name="Minx P."/>
            <person name="Sodergren E."/>
            <person name="Birney E."/>
            <person name="Margulies E.H."/>
            <person name="Herrero J."/>
            <person name="Green E.D."/>
            <person name="Haussler D."/>
            <person name="Siepel A."/>
            <person name="Goldman N."/>
            <person name="Pollard K.S."/>
            <person name="Pedersen J.S."/>
            <person name="Lander E.S."/>
            <person name="Kellis M."/>
        </authorList>
    </citation>
    <scope>NUCLEOTIDE SEQUENCE [LARGE SCALE GENOMIC DNA]</scope>
    <source>
        <strain evidence="2 3">Thorbecke inbred</strain>
    </source>
</reference>
<dbReference type="EMBL" id="AAGW02008961">
    <property type="status" value="NOT_ANNOTATED_CDS"/>
    <property type="molecule type" value="Genomic_DNA"/>
</dbReference>
<protein>
    <recommendedName>
        <fullName evidence="1">Ribosomal protein eL8/eL30/eS12/Gadd45 domain-containing protein</fullName>
    </recommendedName>
</protein>
<dbReference type="AlphaFoldDB" id="A0A5F9D2Z5"/>
<sequence>MTQIKANSQGPEAQGELCKCIKKAVKQKQIRRGMKAVQKFVNKGEKGILILAEDTLPIEVYIYYHIPVMCEDRNLPSAGAKRPTRVIMAKLGEEYQEGPKKCVEEVEAPPTPQ</sequence>
<evidence type="ECO:0000313" key="2">
    <source>
        <dbReference type="Ensembl" id="ENSOCUP00000039739.1"/>
    </source>
</evidence>
<proteinExistence type="predicted"/>
<dbReference type="InParanoid" id="A0A5F9D2Z5"/>
<dbReference type="InterPro" id="IPR004038">
    <property type="entry name" value="Ribosomal_eL8/eL30/eS12/Gad45"/>
</dbReference>
<dbReference type="STRING" id="9986.ENSOCUP00000039739"/>
<name>A0A5F9D2Z5_RABIT</name>
<feature type="domain" description="Ribosomal protein eL8/eL30/eS12/Gadd45" evidence="1">
    <location>
        <begin position="19"/>
        <end position="78"/>
    </location>
</feature>
<reference evidence="2" key="3">
    <citation type="submission" date="2025-09" db="UniProtKB">
        <authorList>
            <consortium name="Ensembl"/>
        </authorList>
    </citation>
    <scope>IDENTIFICATION</scope>
    <source>
        <strain evidence="2">Thorbecke</strain>
    </source>
</reference>
<dbReference type="Pfam" id="PF01248">
    <property type="entry name" value="Ribosomal_L7Ae"/>
    <property type="match status" value="1"/>
</dbReference>
<dbReference type="SMR" id="A0A5F9D2Z5"/>
<reference evidence="2" key="2">
    <citation type="submission" date="2025-08" db="UniProtKB">
        <authorList>
            <consortium name="Ensembl"/>
        </authorList>
    </citation>
    <scope>IDENTIFICATION</scope>
    <source>
        <strain evidence="2">Thorbecke</strain>
    </source>
</reference>
<dbReference type="Ensembl" id="ENSOCUT00000039485.1">
    <property type="protein sequence ID" value="ENSOCUP00000039739.1"/>
    <property type="gene ID" value="ENSOCUG00000037422.1"/>
</dbReference>
<dbReference type="Gene3D" id="3.30.1330.30">
    <property type="match status" value="1"/>
</dbReference>
<dbReference type="InterPro" id="IPR029064">
    <property type="entry name" value="Ribosomal_eL30-like_sf"/>
</dbReference>
<evidence type="ECO:0000313" key="3">
    <source>
        <dbReference type="Proteomes" id="UP000001811"/>
    </source>
</evidence>
<dbReference type="SUPFAM" id="SSF55315">
    <property type="entry name" value="L30e-like"/>
    <property type="match status" value="1"/>
</dbReference>
<accession>A0A5F9D2Z5</accession>
<evidence type="ECO:0000259" key="1">
    <source>
        <dbReference type="Pfam" id="PF01248"/>
    </source>
</evidence>
<dbReference type="GeneTree" id="ENSGT00980000202497"/>
<dbReference type="Proteomes" id="UP000001811">
    <property type="component" value="Chromosome 1"/>
</dbReference>
<keyword evidence="3" id="KW-1185">Reference proteome</keyword>
<organism evidence="2 3">
    <name type="scientific">Oryctolagus cuniculus</name>
    <name type="common">Rabbit</name>
    <dbReference type="NCBI Taxonomy" id="9986"/>
    <lineage>
        <taxon>Eukaryota</taxon>
        <taxon>Metazoa</taxon>
        <taxon>Chordata</taxon>
        <taxon>Craniata</taxon>
        <taxon>Vertebrata</taxon>
        <taxon>Euteleostomi</taxon>
        <taxon>Mammalia</taxon>
        <taxon>Eutheria</taxon>
        <taxon>Euarchontoglires</taxon>
        <taxon>Glires</taxon>
        <taxon>Lagomorpha</taxon>
        <taxon>Leporidae</taxon>
        <taxon>Oryctolagus</taxon>
    </lineage>
</organism>